<sequence length="256" mass="28333">MHSPALISQCYESSAERALRYVDRSTNLLPITPPPSVPPTAHLRSNEGVAMRCAPSRRSPRGCPIDRPAIHDSTPDSGFSDALGRLLRKTSPCRASVVLACAYGPIGAAPVRTRHLRSRPLVSSSRPWGIPYVSRHELRPFCVHFSPVNPPFCRSASRLVSYIDRLWIVVDPCAISTAMARSRRGGRNGGREKLPEDLSRRCAGRQRRVGGVGLDKKPYAGSRMSARREIVEGWKQRRRCQRRVNGFRDAVCGAEG</sequence>
<dbReference type="EMBL" id="JACGCI010000078">
    <property type="protein sequence ID" value="KAF6747737.1"/>
    <property type="molecule type" value="Genomic_DNA"/>
</dbReference>
<evidence type="ECO:0000256" key="1">
    <source>
        <dbReference type="SAM" id="MobiDB-lite"/>
    </source>
</evidence>
<feature type="compositionally biased region" description="Basic and acidic residues" evidence="1">
    <location>
        <begin position="189"/>
        <end position="200"/>
    </location>
</feature>
<dbReference type="AlphaFoldDB" id="A0A8H6M105"/>
<evidence type="ECO:0000313" key="2">
    <source>
        <dbReference type="EMBL" id="KAF6747737.1"/>
    </source>
</evidence>
<name>A0A8H6M105_9AGAR</name>
<protein>
    <submittedName>
        <fullName evidence="2">Uncharacterized protein</fullName>
    </submittedName>
</protein>
<gene>
    <name evidence="2" type="ORF">DFP72DRAFT_588506</name>
</gene>
<reference evidence="2 3" key="1">
    <citation type="submission" date="2020-07" db="EMBL/GenBank/DDBJ databases">
        <title>Comparative genomics of pyrophilous fungi reveals a link between fire events and developmental genes.</title>
        <authorList>
            <consortium name="DOE Joint Genome Institute"/>
            <person name="Steindorff A.S."/>
            <person name="Carver A."/>
            <person name="Calhoun S."/>
            <person name="Stillman K."/>
            <person name="Liu H."/>
            <person name="Lipzen A."/>
            <person name="Pangilinan J."/>
            <person name="Labutti K."/>
            <person name="Bruns T.D."/>
            <person name="Grigoriev I.V."/>
        </authorList>
    </citation>
    <scope>NUCLEOTIDE SEQUENCE [LARGE SCALE GENOMIC DNA]</scope>
    <source>
        <strain evidence="2 3">CBS 144469</strain>
    </source>
</reference>
<keyword evidence="3" id="KW-1185">Reference proteome</keyword>
<feature type="region of interest" description="Disordered" evidence="1">
    <location>
        <begin position="181"/>
        <end position="200"/>
    </location>
</feature>
<dbReference type="Proteomes" id="UP000521943">
    <property type="component" value="Unassembled WGS sequence"/>
</dbReference>
<comment type="caution">
    <text evidence="2">The sequence shown here is derived from an EMBL/GenBank/DDBJ whole genome shotgun (WGS) entry which is preliminary data.</text>
</comment>
<evidence type="ECO:0000313" key="3">
    <source>
        <dbReference type="Proteomes" id="UP000521943"/>
    </source>
</evidence>
<proteinExistence type="predicted"/>
<organism evidence="2 3">
    <name type="scientific">Ephemerocybe angulata</name>
    <dbReference type="NCBI Taxonomy" id="980116"/>
    <lineage>
        <taxon>Eukaryota</taxon>
        <taxon>Fungi</taxon>
        <taxon>Dikarya</taxon>
        <taxon>Basidiomycota</taxon>
        <taxon>Agaricomycotina</taxon>
        <taxon>Agaricomycetes</taxon>
        <taxon>Agaricomycetidae</taxon>
        <taxon>Agaricales</taxon>
        <taxon>Agaricineae</taxon>
        <taxon>Psathyrellaceae</taxon>
        <taxon>Ephemerocybe</taxon>
    </lineage>
</organism>
<accession>A0A8H6M105</accession>
<feature type="region of interest" description="Disordered" evidence="1">
    <location>
        <begin position="54"/>
        <end position="76"/>
    </location>
</feature>